<dbReference type="EMBL" id="GBRH01264497">
    <property type="protein sequence ID" value="JAD33398.1"/>
    <property type="molecule type" value="Transcribed_RNA"/>
</dbReference>
<protein>
    <submittedName>
        <fullName evidence="1">Uncharacterized protein</fullName>
    </submittedName>
</protein>
<reference evidence="1" key="2">
    <citation type="journal article" date="2015" name="Data Brief">
        <title>Shoot transcriptome of the giant reed, Arundo donax.</title>
        <authorList>
            <person name="Barrero R.A."/>
            <person name="Guerrero F.D."/>
            <person name="Moolhuijzen P."/>
            <person name="Goolsby J.A."/>
            <person name="Tidwell J."/>
            <person name="Bellgard S.E."/>
            <person name="Bellgard M.I."/>
        </authorList>
    </citation>
    <scope>NUCLEOTIDE SEQUENCE</scope>
    <source>
        <tissue evidence="1">Shoot tissue taken approximately 20 cm above the soil surface</tissue>
    </source>
</reference>
<organism evidence="1">
    <name type="scientific">Arundo donax</name>
    <name type="common">Giant reed</name>
    <name type="synonym">Donax arundinaceus</name>
    <dbReference type="NCBI Taxonomy" id="35708"/>
    <lineage>
        <taxon>Eukaryota</taxon>
        <taxon>Viridiplantae</taxon>
        <taxon>Streptophyta</taxon>
        <taxon>Embryophyta</taxon>
        <taxon>Tracheophyta</taxon>
        <taxon>Spermatophyta</taxon>
        <taxon>Magnoliopsida</taxon>
        <taxon>Liliopsida</taxon>
        <taxon>Poales</taxon>
        <taxon>Poaceae</taxon>
        <taxon>PACMAD clade</taxon>
        <taxon>Arundinoideae</taxon>
        <taxon>Arundineae</taxon>
        <taxon>Arundo</taxon>
    </lineage>
</organism>
<evidence type="ECO:0000313" key="1">
    <source>
        <dbReference type="EMBL" id="JAD33398.1"/>
    </source>
</evidence>
<name>A0A0A8Z6T4_ARUDO</name>
<reference evidence="1" key="1">
    <citation type="submission" date="2014-09" db="EMBL/GenBank/DDBJ databases">
        <authorList>
            <person name="Magalhaes I.L.F."/>
            <person name="Oliveira U."/>
            <person name="Santos F.R."/>
            <person name="Vidigal T.H.D.A."/>
            <person name="Brescovit A.D."/>
            <person name="Santos A.J."/>
        </authorList>
    </citation>
    <scope>NUCLEOTIDE SEQUENCE</scope>
    <source>
        <tissue evidence="1">Shoot tissue taken approximately 20 cm above the soil surface</tissue>
    </source>
</reference>
<proteinExistence type="predicted"/>
<sequence length="44" mass="5136">MPACLRYVLSPPLQLQVLACDLDIWIVLELMNLWSEKGFSFVWP</sequence>
<accession>A0A0A8Z6T4</accession>
<dbReference type="AlphaFoldDB" id="A0A0A8Z6T4"/>